<gene>
    <name evidence="1" type="ORF">Tci_040276</name>
</gene>
<sequence length="204" mass="23934">MFESLGLVPQSFNMKFVCSKEDDGEVMFIEIIRYDDEPQNEGPNEGEGETTKERVVEYFDTFLTRNELTYHRKLDPRENENRGISNFTGRSKGIHVFVGNFTYVIDFMIVEDISSIIDPRLSQVVLRRPFIEISNMTHDPPKGVVRFIKGAKEVAYKIPHKIEQYDSFLDLEKEHTKSVYLRNEEDKRRGVEYVMSKILGFYKE</sequence>
<accession>A0A6L2M2Q6</accession>
<protein>
    <submittedName>
        <fullName evidence="1">Retrotransposon Orf1</fullName>
    </submittedName>
</protein>
<proteinExistence type="predicted"/>
<reference evidence="1" key="1">
    <citation type="journal article" date="2019" name="Sci. Rep.">
        <title>Draft genome of Tanacetum cinerariifolium, the natural source of mosquito coil.</title>
        <authorList>
            <person name="Yamashiro T."/>
            <person name="Shiraishi A."/>
            <person name="Satake H."/>
            <person name="Nakayama K."/>
        </authorList>
    </citation>
    <scope>NUCLEOTIDE SEQUENCE</scope>
</reference>
<organism evidence="1">
    <name type="scientific">Tanacetum cinerariifolium</name>
    <name type="common">Dalmatian daisy</name>
    <name type="synonym">Chrysanthemum cinerariifolium</name>
    <dbReference type="NCBI Taxonomy" id="118510"/>
    <lineage>
        <taxon>Eukaryota</taxon>
        <taxon>Viridiplantae</taxon>
        <taxon>Streptophyta</taxon>
        <taxon>Embryophyta</taxon>
        <taxon>Tracheophyta</taxon>
        <taxon>Spermatophyta</taxon>
        <taxon>Magnoliopsida</taxon>
        <taxon>eudicotyledons</taxon>
        <taxon>Gunneridae</taxon>
        <taxon>Pentapetalae</taxon>
        <taxon>asterids</taxon>
        <taxon>campanulids</taxon>
        <taxon>Asterales</taxon>
        <taxon>Asteraceae</taxon>
        <taxon>Asteroideae</taxon>
        <taxon>Anthemideae</taxon>
        <taxon>Anthemidinae</taxon>
        <taxon>Tanacetum</taxon>
    </lineage>
</organism>
<dbReference type="AlphaFoldDB" id="A0A6L2M2Q6"/>
<comment type="caution">
    <text evidence="1">The sequence shown here is derived from an EMBL/GenBank/DDBJ whole genome shotgun (WGS) entry which is preliminary data.</text>
</comment>
<dbReference type="EMBL" id="BKCJ010005722">
    <property type="protein sequence ID" value="GEU68298.1"/>
    <property type="molecule type" value="Genomic_DNA"/>
</dbReference>
<evidence type="ECO:0000313" key="1">
    <source>
        <dbReference type="EMBL" id="GEU68298.1"/>
    </source>
</evidence>
<name>A0A6L2M2Q6_TANCI</name>